<gene>
    <name evidence="3" type="ORF">UY19_C0012G0024</name>
</gene>
<evidence type="ECO:0000256" key="1">
    <source>
        <dbReference type="ARBA" id="ARBA00006484"/>
    </source>
</evidence>
<proteinExistence type="inferred from homology"/>
<evidence type="ECO:0000313" key="3">
    <source>
        <dbReference type="EMBL" id="KKU89576.1"/>
    </source>
</evidence>
<sequence>MKHILVIGAGGFIGSAITHRLLKEEDRRSLVFGTSRSGRFGHLRLDVTDATSVEDFSEWLMKNEINPSVIIYAAGNREPGGFKAEMKTSKRDTDPAVFMKNAEVYGLGLLHVATKLVPHMTDDGHIVVISSVDGTEKPPYYLSDRLYGASIAAQEVLVKWMRADTLFTTPRNIHVHRIAPGSVEGSPFYEGAATELLPQRMVPVSEIVEAVAQAINMSTGYVDLNLFASK</sequence>
<comment type="similarity">
    <text evidence="1">Belongs to the short-chain dehydrogenases/reductases (SDR) family.</text>
</comment>
<dbReference type="InterPro" id="IPR036291">
    <property type="entry name" value="NAD(P)-bd_dom_sf"/>
</dbReference>
<dbReference type="InterPro" id="IPR002347">
    <property type="entry name" value="SDR_fam"/>
</dbReference>
<evidence type="ECO:0000256" key="2">
    <source>
        <dbReference type="ARBA" id="ARBA00023002"/>
    </source>
</evidence>
<dbReference type="Pfam" id="PF00106">
    <property type="entry name" value="adh_short"/>
    <property type="match status" value="1"/>
</dbReference>
<keyword evidence="2" id="KW-0560">Oxidoreductase</keyword>
<comment type="caution">
    <text evidence="3">The sequence shown here is derived from an EMBL/GenBank/DDBJ whole genome shotgun (WGS) entry which is preliminary data.</text>
</comment>
<reference evidence="3 4" key="1">
    <citation type="journal article" date="2015" name="Nature">
        <title>rRNA introns, odd ribosomes, and small enigmatic genomes across a large radiation of phyla.</title>
        <authorList>
            <person name="Brown C.T."/>
            <person name="Hug L.A."/>
            <person name="Thomas B.C."/>
            <person name="Sharon I."/>
            <person name="Castelle C.J."/>
            <person name="Singh A."/>
            <person name="Wilkins M.J."/>
            <person name="Williams K.H."/>
            <person name="Banfield J.F."/>
        </authorList>
    </citation>
    <scope>NUCLEOTIDE SEQUENCE [LARGE SCALE GENOMIC DNA]</scope>
</reference>
<dbReference type="SUPFAM" id="SSF51735">
    <property type="entry name" value="NAD(P)-binding Rossmann-fold domains"/>
    <property type="match status" value="1"/>
</dbReference>
<name>A0A0G1U653_9BACT</name>
<organism evidence="3 4">
    <name type="scientific">Candidatus Wolfebacteria bacterium GW2011_GWA2_47_9b</name>
    <dbReference type="NCBI Taxonomy" id="1619005"/>
    <lineage>
        <taxon>Bacteria</taxon>
        <taxon>Candidatus Wolfeibacteriota</taxon>
    </lineage>
</organism>
<dbReference type="PANTHER" id="PTHR43391:SF94">
    <property type="entry name" value="OXIDOREDUCTASE-RELATED"/>
    <property type="match status" value="1"/>
</dbReference>
<dbReference type="GO" id="GO:0016491">
    <property type="term" value="F:oxidoreductase activity"/>
    <property type="evidence" value="ECO:0007669"/>
    <property type="project" value="UniProtKB-KW"/>
</dbReference>
<dbReference type="CDD" id="cd05233">
    <property type="entry name" value="SDR_c"/>
    <property type="match status" value="1"/>
</dbReference>
<dbReference type="Proteomes" id="UP000033882">
    <property type="component" value="Unassembled WGS sequence"/>
</dbReference>
<dbReference type="AlphaFoldDB" id="A0A0G1U653"/>
<protein>
    <submittedName>
        <fullName evidence="3">Uncharacterized protein</fullName>
    </submittedName>
</protein>
<evidence type="ECO:0000313" key="4">
    <source>
        <dbReference type="Proteomes" id="UP000033882"/>
    </source>
</evidence>
<dbReference type="EMBL" id="LCPB01000012">
    <property type="protein sequence ID" value="KKU89576.1"/>
    <property type="molecule type" value="Genomic_DNA"/>
</dbReference>
<accession>A0A0G1U653</accession>
<dbReference type="Gene3D" id="3.40.50.720">
    <property type="entry name" value="NAD(P)-binding Rossmann-like Domain"/>
    <property type="match status" value="1"/>
</dbReference>
<dbReference type="PANTHER" id="PTHR43391">
    <property type="entry name" value="RETINOL DEHYDROGENASE-RELATED"/>
    <property type="match status" value="1"/>
</dbReference>